<protein>
    <submittedName>
        <fullName evidence="1">WbqC family protein</fullName>
    </submittedName>
</protein>
<reference evidence="1" key="2">
    <citation type="journal article" date="2021" name="PeerJ">
        <title>Extensive microbial diversity within the chicken gut microbiome revealed by metagenomics and culture.</title>
        <authorList>
            <person name="Gilroy R."/>
            <person name="Ravi A."/>
            <person name="Getino M."/>
            <person name="Pursley I."/>
            <person name="Horton D.L."/>
            <person name="Alikhan N.F."/>
            <person name="Baker D."/>
            <person name="Gharbi K."/>
            <person name="Hall N."/>
            <person name="Watson M."/>
            <person name="Adriaenssens E.M."/>
            <person name="Foster-Nyarko E."/>
            <person name="Jarju S."/>
            <person name="Secka A."/>
            <person name="Antonio M."/>
            <person name="Oren A."/>
            <person name="Chaudhuri R.R."/>
            <person name="La Ragione R."/>
            <person name="Hildebrand F."/>
            <person name="Pallen M.J."/>
        </authorList>
    </citation>
    <scope>NUCLEOTIDE SEQUENCE</scope>
    <source>
        <strain evidence="1">F1-3629</strain>
    </source>
</reference>
<reference evidence="1" key="1">
    <citation type="submission" date="2020-10" db="EMBL/GenBank/DDBJ databases">
        <authorList>
            <person name="Gilroy R."/>
        </authorList>
    </citation>
    <scope>NUCLEOTIDE SEQUENCE</scope>
    <source>
        <strain evidence="1">F1-3629</strain>
    </source>
</reference>
<dbReference type="Proteomes" id="UP000771749">
    <property type="component" value="Unassembled WGS sequence"/>
</dbReference>
<dbReference type="InterPro" id="IPR014985">
    <property type="entry name" value="WbqC"/>
</dbReference>
<evidence type="ECO:0000313" key="2">
    <source>
        <dbReference type="Proteomes" id="UP000771749"/>
    </source>
</evidence>
<organism evidence="1 2">
    <name type="scientific">Candidatus Cryptobacteroides gallistercoris</name>
    <dbReference type="NCBI Taxonomy" id="2840765"/>
    <lineage>
        <taxon>Bacteria</taxon>
        <taxon>Pseudomonadati</taxon>
        <taxon>Bacteroidota</taxon>
        <taxon>Bacteroidia</taxon>
        <taxon>Bacteroidales</taxon>
        <taxon>Candidatus Cryptobacteroides</taxon>
    </lineage>
</organism>
<dbReference type="Pfam" id="PF08889">
    <property type="entry name" value="WbqC"/>
    <property type="match status" value="1"/>
</dbReference>
<evidence type="ECO:0000313" key="1">
    <source>
        <dbReference type="EMBL" id="MBO8453481.1"/>
    </source>
</evidence>
<dbReference type="AlphaFoldDB" id="A0A940DMK4"/>
<name>A0A940DMK4_9BACT</name>
<proteinExistence type="predicted"/>
<gene>
    <name evidence="1" type="ORF">IAC07_02005</name>
</gene>
<dbReference type="EMBL" id="JADIMJ010000032">
    <property type="protein sequence ID" value="MBO8453481.1"/>
    <property type="molecule type" value="Genomic_DNA"/>
</dbReference>
<sequence>MQPILLTTAYFPPIEYFAAMAAGFTLSSDRVNPSVVYIEGSENYQKQSWRNRCRFFSASGPQYLTVPVVHEGGTRRIPIREIRVDYSLPWVRQHQRAIVSAYRTSAYFEYYCDELFSIMDSCPETLFGLNMSIAEFFVEKIGMPVSLRITDRYETPVQMCRDESSPWLSMPVAGDYGTDLRAVLHPKRPNDIMERLGLGKPYFQVFSPKYGFVPNLSVMDLLFNEGPSSIVFLKKIRT</sequence>
<accession>A0A940DMK4</accession>
<comment type="caution">
    <text evidence="1">The sequence shown here is derived from an EMBL/GenBank/DDBJ whole genome shotgun (WGS) entry which is preliminary data.</text>
</comment>